<evidence type="ECO:0000313" key="2">
    <source>
        <dbReference type="Proteomes" id="UP000000646"/>
    </source>
</evidence>
<name>A0A0H3P9I0_CAMJJ</name>
<dbReference type="AlphaFoldDB" id="A0A0H3P9I0"/>
<reference evidence="2" key="1">
    <citation type="submission" date="2006-12" db="EMBL/GenBank/DDBJ databases">
        <authorList>
            <person name="Fouts D.E."/>
            <person name="Nelson K.E."/>
            <person name="Sebastian Y."/>
        </authorList>
    </citation>
    <scope>NUCLEOTIDE SEQUENCE [LARGE SCALE GENOMIC DNA]</scope>
    <source>
        <strain evidence="2">81-176</strain>
    </source>
</reference>
<sequence>MAFGYEKFIAKILLQKNRKDWQKIRKAKNKIRYNKKSALSFHSWRKFSNQG</sequence>
<gene>
    <name evidence="1" type="ordered locus">CJJ81176_0945</name>
</gene>
<protein>
    <submittedName>
        <fullName evidence="1">Uncharacterized protein</fullName>
    </submittedName>
</protein>
<accession>A0A0H3P9I0</accession>
<organism evidence="1 2">
    <name type="scientific">Campylobacter jejuni subsp. jejuni serotype O:23/36 (strain 81-176)</name>
    <dbReference type="NCBI Taxonomy" id="354242"/>
    <lineage>
        <taxon>Bacteria</taxon>
        <taxon>Pseudomonadati</taxon>
        <taxon>Campylobacterota</taxon>
        <taxon>Epsilonproteobacteria</taxon>
        <taxon>Campylobacterales</taxon>
        <taxon>Campylobacteraceae</taxon>
        <taxon>Campylobacter</taxon>
    </lineage>
</organism>
<proteinExistence type="predicted"/>
<dbReference type="KEGG" id="cjj:CJJ81176_0945"/>
<dbReference type="EMBL" id="CP000538">
    <property type="protein sequence ID" value="EAQ71852.1"/>
    <property type="molecule type" value="Genomic_DNA"/>
</dbReference>
<dbReference type="HOGENOM" id="CLU_3096756_0_0_7"/>
<evidence type="ECO:0000313" key="1">
    <source>
        <dbReference type="EMBL" id="EAQ71852.1"/>
    </source>
</evidence>
<dbReference type="Proteomes" id="UP000000646">
    <property type="component" value="Chromosome"/>
</dbReference>